<dbReference type="AlphaFoldDB" id="A0A2K2HAB6"/>
<evidence type="ECO:0000256" key="3">
    <source>
        <dbReference type="ARBA" id="ARBA00012438"/>
    </source>
</evidence>
<dbReference type="InterPro" id="IPR036097">
    <property type="entry name" value="HisK_dim/P_sf"/>
</dbReference>
<dbReference type="SUPFAM" id="SSF55874">
    <property type="entry name" value="ATPase domain of HSP90 chaperone/DNA topoisomerase II/histidine kinase"/>
    <property type="match status" value="1"/>
</dbReference>
<gene>
    <name evidence="10" type="ORF">C2E25_08500</name>
</gene>
<evidence type="ECO:0000256" key="1">
    <source>
        <dbReference type="ARBA" id="ARBA00000085"/>
    </source>
</evidence>
<comment type="subcellular location">
    <subcellularLocation>
        <location evidence="2">Membrane</location>
    </subcellularLocation>
</comment>
<dbReference type="FunFam" id="3.30.565.10:FF:000006">
    <property type="entry name" value="Sensor histidine kinase WalK"/>
    <property type="match status" value="1"/>
</dbReference>
<keyword evidence="4" id="KW-0597">Phosphoprotein</keyword>
<proteinExistence type="predicted"/>
<keyword evidence="5" id="KW-0808">Transferase</keyword>
<dbReference type="OrthoDB" id="5400848at2"/>
<dbReference type="GO" id="GO:0000156">
    <property type="term" value="F:phosphorelay response regulator activity"/>
    <property type="evidence" value="ECO:0007669"/>
    <property type="project" value="TreeGrafter"/>
</dbReference>
<comment type="catalytic activity">
    <reaction evidence="1">
        <text>ATP + protein L-histidine = ADP + protein N-phospho-L-histidine.</text>
        <dbReference type="EC" id="2.7.13.3"/>
    </reaction>
</comment>
<reference evidence="10 11" key="1">
    <citation type="journal article" date="2018" name="Genome Announc.">
        <title>Genome Sequence of Geothermobacter sp. HR-1 Iron Reducer from the Loihi Seamount.</title>
        <authorList>
            <person name="Smith H."/>
            <person name="Abuyen K."/>
            <person name="Tremblay J."/>
            <person name="Savalia P."/>
            <person name="Perez-Rodriguez I."/>
            <person name="Emerson D."/>
            <person name="Tully B."/>
            <person name="Amend J."/>
        </authorList>
    </citation>
    <scope>NUCLEOTIDE SEQUENCE [LARGE SCALE GENOMIC DNA]</scope>
    <source>
        <strain evidence="10 11">HR-1</strain>
    </source>
</reference>
<comment type="caution">
    <text evidence="10">The sequence shown here is derived from an EMBL/GenBank/DDBJ whole genome shotgun (WGS) entry which is preliminary data.</text>
</comment>
<dbReference type="PRINTS" id="PR00344">
    <property type="entry name" value="BCTRLSENSOR"/>
</dbReference>
<dbReference type="PROSITE" id="PS50885">
    <property type="entry name" value="HAMP"/>
    <property type="match status" value="1"/>
</dbReference>
<feature type="domain" description="HAMP" evidence="9">
    <location>
        <begin position="364"/>
        <end position="416"/>
    </location>
</feature>
<dbReference type="RefSeq" id="WP_103115332.1">
    <property type="nucleotide sequence ID" value="NZ_PPFX01000016.1"/>
</dbReference>
<keyword evidence="6" id="KW-0418">Kinase</keyword>
<evidence type="ECO:0000256" key="5">
    <source>
        <dbReference type="ARBA" id="ARBA00022679"/>
    </source>
</evidence>
<organism evidence="10 11">
    <name type="scientific">Geothermobacter hydrogeniphilus</name>
    <dbReference type="NCBI Taxonomy" id="1969733"/>
    <lineage>
        <taxon>Bacteria</taxon>
        <taxon>Pseudomonadati</taxon>
        <taxon>Thermodesulfobacteriota</taxon>
        <taxon>Desulfuromonadia</taxon>
        <taxon>Desulfuromonadales</taxon>
        <taxon>Geothermobacteraceae</taxon>
        <taxon>Geothermobacter</taxon>
    </lineage>
</organism>
<dbReference type="InterPro" id="IPR003660">
    <property type="entry name" value="HAMP_dom"/>
</dbReference>
<accession>A0A2K2HAB6</accession>
<evidence type="ECO:0000256" key="4">
    <source>
        <dbReference type="ARBA" id="ARBA00022553"/>
    </source>
</evidence>
<dbReference type="CDD" id="cd06225">
    <property type="entry name" value="HAMP"/>
    <property type="match status" value="1"/>
</dbReference>
<dbReference type="Gene3D" id="3.30.565.10">
    <property type="entry name" value="Histidine kinase-like ATPase, C-terminal domain"/>
    <property type="match status" value="1"/>
</dbReference>
<dbReference type="PROSITE" id="PS50109">
    <property type="entry name" value="HIS_KIN"/>
    <property type="match status" value="1"/>
</dbReference>
<dbReference type="InterPro" id="IPR003661">
    <property type="entry name" value="HisK_dim/P_dom"/>
</dbReference>
<evidence type="ECO:0000256" key="6">
    <source>
        <dbReference type="ARBA" id="ARBA00022777"/>
    </source>
</evidence>
<sequence>MTLKSKIILQTSLLCLILWIGACYLFLGTYRVQQKLRFFTSAADYLIAVADIDLALSSEQRFLWSRLAGGGTLPGKTLEQRQQRVIAAFERTLAVIERQRSLGVVGEDDDLARVRSLFELYNLWRQRSRDLLKADSHVRRLTETARVLLGDQLFPGLEEAAEDGVGEVHEAYADLEETLGFFPWMQAGARQRIRDINADLAFVIDGNHVYALLNRQFAVLQAYRVNGQKEDLVRFQELFALTEDALSRWQGQSLERLRLNVDDRVRSLDLDKVKAVEEGYSLLRELVGEALLPIPVEKADEALKSVVHRIEGLIQGSLRPTVMASLKSGVESIHQTSTITNQVGAAAFAVLLLLIIVQSLRWVRDLLRSLDRLRVGIAAFQSGDLDHRVEVVGRDEFTDLARSLNLMAEQLQSSRQEIGDLNVSLERKVGERTRLLEEVNRELKAFNYMVSHDLRNPLSAVLGLSQVLLEKARRNRDEDQVPLRHVVEGAERIDRTIDALLNLSQFGCRPLRYDAVDLALLAGKVREELQLIHGGFMLDCPCPGGLTVAADPDLMRLVMENLIQNALKYAVADRELRIEVGRTDTEKGTVFYVRDNGRGFDPSAADDMFAPFSRLHEESGIEGKGIGLAIVQRIIRRHGGDVWAEATPGEGACFYFTIGLPQTGES</sequence>
<dbReference type="EC" id="2.7.13.3" evidence="3"/>
<dbReference type="SUPFAM" id="SSF47384">
    <property type="entry name" value="Homodimeric domain of signal transducing histidine kinase"/>
    <property type="match status" value="1"/>
</dbReference>
<keyword evidence="7" id="KW-0472">Membrane</keyword>
<dbReference type="GO" id="GO:0007234">
    <property type="term" value="P:osmosensory signaling via phosphorelay pathway"/>
    <property type="evidence" value="ECO:0007669"/>
    <property type="project" value="TreeGrafter"/>
</dbReference>
<evidence type="ECO:0000313" key="11">
    <source>
        <dbReference type="Proteomes" id="UP000236340"/>
    </source>
</evidence>
<dbReference type="SMART" id="SM00304">
    <property type="entry name" value="HAMP"/>
    <property type="match status" value="1"/>
</dbReference>
<feature type="transmembrane region" description="Helical" evidence="7">
    <location>
        <begin position="7"/>
        <end position="27"/>
    </location>
</feature>
<dbReference type="InterPro" id="IPR004358">
    <property type="entry name" value="Sig_transdc_His_kin-like_C"/>
</dbReference>
<dbReference type="Pfam" id="PF00672">
    <property type="entry name" value="HAMP"/>
    <property type="match status" value="1"/>
</dbReference>
<dbReference type="Proteomes" id="UP000236340">
    <property type="component" value="Unassembled WGS sequence"/>
</dbReference>
<dbReference type="EMBL" id="PPFX01000016">
    <property type="protein sequence ID" value="PNU20217.1"/>
    <property type="molecule type" value="Genomic_DNA"/>
</dbReference>
<evidence type="ECO:0000259" key="8">
    <source>
        <dbReference type="PROSITE" id="PS50109"/>
    </source>
</evidence>
<dbReference type="PROSITE" id="PS51257">
    <property type="entry name" value="PROKAR_LIPOPROTEIN"/>
    <property type="match status" value="1"/>
</dbReference>
<dbReference type="InterPro" id="IPR050351">
    <property type="entry name" value="BphY/WalK/GraS-like"/>
</dbReference>
<dbReference type="InterPro" id="IPR036890">
    <property type="entry name" value="HATPase_C_sf"/>
</dbReference>
<feature type="domain" description="Histidine kinase" evidence="8">
    <location>
        <begin position="449"/>
        <end position="662"/>
    </location>
</feature>
<dbReference type="Gene3D" id="1.10.287.130">
    <property type="match status" value="1"/>
</dbReference>
<name>A0A2K2HAB6_9BACT</name>
<evidence type="ECO:0000259" key="9">
    <source>
        <dbReference type="PROSITE" id="PS50885"/>
    </source>
</evidence>
<keyword evidence="7" id="KW-1133">Transmembrane helix</keyword>
<dbReference type="InterPro" id="IPR003594">
    <property type="entry name" value="HATPase_dom"/>
</dbReference>
<dbReference type="GO" id="GO:0000155">
    <property type="term" value="F:phosphorelay sensor kinase activity"/>
    <property type="evidence" value="ECO:0007669"/>
    <property type="project" value="InterPro"/>
</dbReference>
<dbReference type="InterPro" id="IPR005467">
    <property type="entry name" value="His_kinase_dom"/>
</dbReference>
<dbReference type="Pfam" id="PF02518">
    <property type="entry name" value="HATPase_c"/>
    <property type="match status" value="1"/>
</dbReference>
<dbReference type="GO" id="GO:0016020">
    <property type="term" value="C:membrane"/>
    <property type="evidence" value="ECO:0007669"/>
    <property type="project" value="UniProtKB-SubCell"/>
</dbReference>
<dbReference type="GO" id="GO:0030295">
    <property type="term" value="F:protein kinase activator activity"/>
    <property type="evidence" value="ECO:0007669"/>
    <property type="project" value="TreeGrafter"/>
</dbReference>
<dbReference type="SUPFAM" id="SSF158472">
    <property type="entry name" value="HAMP domain-like"/>
    <property type="match status" value="1"/>
</dbReference>
<dbReference type="CDD" id="cd00082">
    <property type="entry name" value="HisKA"/>
    <property type="match status" value="1"/>
</dbReference>
<evidence type="ECO:0000256" key="2">
    <source>
        <dbReference type="ARBA" id="ARBA00004370"/>
    </source>
</evidence>
<dbReference type="Pfam" id="PF00512">
    <property type="entry name" value="HisKA"/>
    <property type="match status" value="1"/>
</dbReference>
<dbReference type="Gene3D" id="6.10.340.10">
    <property type="match status" value="1"/>
</dbReference>
<dbReference type="SMART" id="SM00387">
    <property type="entry name" value="HATPase_c"/>
    <property type="match status" value="1"/>
</dbReference>
<dbReference type="SMART" id="SM00388">
    <property type="entry name" value="HisKA"/>
    <property type="match status" value="1"/>
</dbReference>
<keyword evidence="7" id="KW-0812">Transmembrane</keyword>
<evidence type="ECO:0000256" key="7">
    <source>
        <dbReference type="SAM" id="Phobius"/>
    </source>
</evidence>
<dbReference type="PANTHER" id="PTHR42878:SF15">
    <property type="entry name" value="BACTERIOPHYTOCHROME"/>
    <property type="match status" value="1"/>
</dbReference>
<protein>
    <recommendedName>
        <fullName evidence="3">histidine kinase</fullName>
        <ecNumber evidence="3">2.7.13.3</ecNumber>
    </recommendedName>
</protein>
<dbReference type="PANTHER" id="PTHR42878">
    <property type="entry name" value="TWO-COMPONENT HISTIDINE KINASE"/>
    <property type="match status" value="1"/>
</dbReference>
<evidence type="ECO:0000313" key="10">
    <source>
        <dbReference type="EMBL" id="PNU20217.1"/>
    </source>
</evidence>